<gene>
    <name evidence="3" type="ORF">UT24_C0009G0065</name>
</gene>
<evidence type="ECO:0000313" key="4">
    <source>
        <dbReference type="Proteomes" id="UP000033881"/>
    </source>
</evidence>
<sequence>MKKQLLYKNSAKYYDLIYSFKDYREEALKVKKLIGRFKKSSRNELLEVACGTGKHLEHLKKEFKCVGVDINDGMLKMARQRLKNIDFRQADMINMELGKQFDIITCLFSSIGYVKTYENLQRTLKNFARHLRRGGVVIIEPWFTKKTYKVGAPHMTTYDAPDIKIARLNVSSADGNLSVMDMHYLVAEKGKGVIHFSDRHELGMFEIDRTLELMKQEGLDSKYFKNGLMKERGLLIGVKQ</sequence>
<dbReference type="PATRIC" id="fig|1618574.4.peg.735"/>
<feature type="domain" description="Methyltransferase" evidence="2">
    <location>
        <begin position="46"/>
        <end position="135"/>
    </location>
</feature>
<keyword evidence="3" id="KW-0489">Methyltransferase</keyword>
<dbReference type="Pfam" id="PF13649">
    <property type="entry name" value="Methyltransf_25"/>
    <property type="match status" value="1"/>
</dbReference>
<proteinExistence type="predicted"/>
<dbReference type="GO" id="GO:0008168">
    <property type="term" value="F:methyltransferase activity"/>
    <property type="evidence" value="ECO:0007669"/>
    <property type="project" value="UniProtKB-KW"/>
</dbReference>
<dbReference type="Gene3D" id="3.40.50.150">
    <property type="entry name" value="Vaccinia Virus protein VP39"/>
    <property type="match status" value="1"/>
</dbReference>
<dbReference type="AlphaFoldDB" id="A0A0G0MC35"/>
<dbReference type="Gene3D" id="2.20.130.10">
    <property type="entry name" value="CAC2371-like domains"/>
    <property type="match status" value="1"/>
</dbReference>
<dbReference type="EMBL" id="LBWB01000009">
    <property type="protein sequence ID" value="KKR00748.1"/>
    <property type="molecule type" value="Genomic_DNA"/>
</dbReference>
<evidence type="ECO:0000313" key="3">
    <source>
        <dbReference type="EMBL" id="KKR00748.1"/>
    </source>
</evidence>
<reference evidence="3 4" key="1">
    <citation type="journal article" date="2015" name="Nature">
        <title>rRNA introns, odd ribosomes, and small enigmatic genomes across a large radiation of phyla.</title>
        <authorList>
            <person name="Brown C.T."/>
            <person name="Hug L.A."/>
            <person name="Thomas B.C."/>
            <person name="Sharon I."/>
            <person name="Castelle C.J."/>
            <person name="Singh A."/>
            <person name="Wilkins M.J."/>
            <person name="Williams K.H."/>
            <person name="Banfield J.F."/>
        </authorList>
    </citation>
    <scope>NUCLEOTIDE SEQUENCE [LARGE SCALE GENOMIC DNA]</scope>
</reference>
<dbReference type="STRING" id="1618574.UT24_C0009G0065"/>
<protein>
    <submittedName>
        <fullName evidence="3">Methyltransferase type 11</fullName>
    </submittedName>
</protein>
<dbReference type="SUPFAM" id="SSF53335">
    <property type="entry name" value="S-adenosyl-L-methionine-dependent methyltransferases"/>
    <property type="match status" value="1"/>
</dbReference>
<dbReference type="GO" id="GO:0032259">
    <property type="term" value="P:methylation"/>
    <property type="evidence" value="ECO:0007669"/>
    <property type="project" value="UniProtKB-KW"/>
</dbReference>
<dbReference type="Proteomes" id="UP000033881">
    <property type="component" value="Unassembled WGS sequence"/>
</dbReference>
<evidence type="ECO:0000259" key="2">
    <source>
        <dbReference type="Pfam" id="PF13649"/>
    </source>
</evidence>
<dbReference type="CDD" id="cd02440">
    <property type="entry name" value="AdoMet_MTases"/>
    <property type="match status" value="1"/>
</dbReference>
<dbReference type="InterPro" id="IPR029063">
    <property type="entry name" value="SAM-dependent_MTases_sf"/>
</dbReference>
<accession>A0A0G0MC35</accession>
<keyword evidence="1 3" id="KW-0808">Transferase</keyword>
<name>A0A0G0MC35_9BACT</name>
<evidence type="ECO:0000256" key="1">
    <source>
        <dbReference type="ARBA" id="ARBA00022679"/>
    </source>
</evidence>
<dbReference type="PANTHER" id="PTHR43861">
    <property type="entry name" value="TRANS-ACONITATE 2-METHYLTRANSFERASE-RELATED"/>
    <property type="match status" value="1"/>
</dbReference>
<dbReference type="InterPro" id="IPR041698">
    <property type="entry name" value="Methyltransf_25"/>
</dbReference>
<organism evidence="3 4">
    <name type="scientific">Candidatus Woesebacteria bacterium GW2011_GWB1_39_12</name>
    <dbReference type="NCBI Taxonomy" id="1618574"/>
    <lineage>
        <taxon>Bacteria</taxon>
        <taxon>Candidatus Woeseibacteriota</taxon>
    </lineage>
</organism>
<comment type="caution">
    <text evidence="3">The sequence shown here is derived from an EMBL/GenBank/DDBJ whole genome shotgun (WGS) entry which is preliminary data.</text>
</comment>